<keyword evidence="3" id="KW-0808">Transferase</keyword>
<keyword evidence="9" id="KW-1185">Reference proteome</keyword>
<evidence type="ECO:0000256" key="6">
    <source>
        <dbReference type="SAM" id="MobiDB-lite"/>
    </source>
</evidence>
<name>A0ABW8D4X3_9GAMM</name>
<feature type="compositionally biased region" description="Polar residues" evidence="6">
    <location>
        <begin position="10"/>
        <end position="20"/>
    </location>
</feature>
<keyword evidence="5" id="KW-0833">Ubl conjugation pathway</keyword>
<keyword evidence="4" id="KW-0677">Repeat</keyword>
<dbReference type="Pfam" id="PF04564">
    <property type="entry name" value="U-box"/>
    <property type="match status" value="2"/>
</dbReference>
<evidence type="ECO:0000256" key="3">
    <source>
        <dbReference type="ARBA" id="ARBA00022679"/>
    </source>
</evidence>
<evidence type="ECO:0000256" key="5">
    <source>
        <dbReference type="ARBA" id="ARBA00022786"/>
    </source>
</evidence>
<evidence type="ECO:0000313" key="9">
    <source>
        <dbReference type="Proteomes" id="UP001615550"/>
    </source>
</evidence>
<comment type="caution">
    <text evidence="8">The sequence shown here is derived from an EMBL/GenBank/DDBJ whole genome shotgun (WGS) entry which is preliminary data.</text>
</comment>
<dbReference type="EMBL" id="JBGORX010000001">
    <property type="protein sequence ID" value="MFJ1267733.1"/>
    <property type="molecule type" value="Genomic_DNA"/>
</dbReference>
<comment type="catalytic activity">
    <reaction evidence="1">
        <text>S-ubiquitinyl-[E2 ubiquitin-conjugating enzyme]-L-cysteine + [acceptor protein]-L-lysine = [E2 ubiquitin-conjugating enzyme]-L-cysteine + N(6)-ubiquitinyl-[acceptor protein]-L-lysine.</text>
        <dbReference type="EC" id="2.3.2.27"/>
    </reaction>
</comment>
<dbReference type="PROSITE" id="PS51698">
    <property type="entry name" value="U_BOX"/>
    <property type="match status" value="2"/>
</dbReference>
<dbReference type="RefSeq" id="WP_400186510.1">
    <property type="nucleotide sequence ID" value="NZ_JBGORX010000001.1"/>
</dbReference>
<accession>A0ABW8D4X3</accession>
<feature type="domain" description="U-box" evidence="7">
    <location>
        <begin position="122"/>
        <end position="195"/>
    </location>
</feature>
<protein>
    <recommendedName>
        <fullName evidence="2">RING-type E3 ubiquitin transferase</fullName>
        <ecNumber evidence="2">2.3.2.27</ecNumber>
    </recommendedName>
</protein>
<organism evidence="8 9">
    <name type="scientific">Legionella lytica</name>
    <dbReference type="NCBI Taxonomy" id="96232"/>
    <lineage>
        <taxon>Bacteria</taxon>
        <taxon>Pseudomonadati</taxon>
        <taxon>Pseudomonadota</taxon>
        <taxon>Gammaproteobacteria</taxon>
        <taxon>Legionellales</taxon>
        <taxon>Legionellaceae</taxon>
        <taxon>Legionella</taxon>
    </lineage>
</organism>
<dbReference type="SMART" id="SM00504">
    <property type="entry name" value="Ubox"/>
    <property type="match status" value="2"/>
</dbReference>
<evidence type="ECO:0000256" key="2">
    <source>
        <dbReference type="ARBA" id="ARBA00012483"/>
    </source>
</evidence>
<evidence type="ECO:0000256" key="4">
    <source>
        <dbReference type="ARBA" id="ARBA00022737"/>
    </source>
</evidence>
<dbReference type="SUPFAM" id="SSF57850">
    <property type="entry name" value="RING/U-box"/>
    <property type="match status" value="2"/>
</dbReference>
<dbReference type="PANTHER" id="PTHR46803">
    <property type="entry name" value="E3 UBIQUITIN-PROTEIN LIGASE CHIP"/>
    <property type="match status" value="1"/>
</dbReference>
<dbReference type="PANTHER" id="PTHR46803:SF2">
    <property type="entry name" value="E3 UBIQUITIN-PROTEIN LIGASE CHIP"/>
    <property type="match status" value="1"/>
</dbReference>
<evidence type="ECO:0000259" key="7">
    <source>
        <dbReference type="PROSITE" id="PS51698"/>
    </source>
</evidence>
<dbReference type="InterPro" id="IPR013083">
    <property type="entry name" value="Znf_RING/FYVE/PHD"/>
</dbReference>
<dbReference type="InterPro" id="IPR003613">
    <property type="entry name" value="Ubox_domain"/>
</dbReference>
<feature type="domain" description="U-box" evidence="7">
    <location>
        <begin position="22"/>
        <end position="99"/>
    </location>
</feature>
<reference evidence="8 9" key="1">
    <citation type="submission" date="2024-08" db="EMBL/GenBank/DDBJ databases">
        <title>Draft Genome Sequence of Legionella lytica strain DSB2004, Isolated From a Fire Sprinkler System.</title>
        <authorList>
            <person name="Everhart A.D."/>
            <person name="Kidane D.T."/>
            <person name="Farone A.L."/>
            <person name="Farone M.B."/>
        </authorList>
    </citation>
    <scope>NUCLEOTIDE SEQUENCE [LARGE SCALE GENOMIC DNA]</scope>
    <source>
        <strain evidence="8 9">DSB2004</strain>
    </source>
</reference>
<sequence>MSHKSLYLQEASQEAQSTHPENAPAMLLCPISGDFMKKPVITPEGKVYDEEFILTYLKQKRKEERNDPISRNPLKVDDLKPFPELVRHIEDFTKRKEEYVKKKEAFILEVRKIVHQQGMLPDRPELFLCPISQELIKNPVITSKGKVYDRDSLINYLQIPHGKDELGLVLSPNDFVAFTEFKEQLNVFQFYLTKQQEQKTTEPKLSTSPFSLFNSLFTSLFGGDDPTDKDTKDDTPSHRL</sequence>
<proteinExistence type="predicted"/>
<dbReference type="Gene3D" id="3.30.40.10">
    <property type="entry name" value="Zinc/RING finger domain, C3HC4 (zinc finger)"/>
    <property type="match status" value="2"/>
</dbReference>
<dbReference type="EC" id="2.3.2.27" evidence="2"/>
<evidence type="ECO:0000256" key="1">
    <source>
        <dbReference type="ARBA" id="ARBA00000900"/>
    </source>
</evidence>
<gene>
    <name evidence="8" type="ORF">ACD661_04060</name>
</gene>
<dbReference type="CDD" id="cd16453">
    <property type="entry name" value="RING-Ubox"/>
    <property type="match status" value="1"/>
</dbReference>
<feature type="region of interest" description="Disordered" evidence="6">
    <location>
        <begin position="1"/>
        <end position="22"/>
    </location>
</feature>
<dbReference type="Proteomes" id="UP001615550">
    <property type="component" value="Unassembled WGS sequence"/>
</dbReference>
<evidence type="ECO:0000313" key="8">
    <source>
        <dbReference type="EMBL" id="MFJ1267733.1"/>
    </source>
</evidence>